<name>A0A6A9QM96_SULME</name>
<proteinExistence type="predicted"/>
<gene>
    <name evidence="1" type="ORF">GC250_02635</name>
</gene>
<organism evidence="1 2">
    <name type="scientific">Sulfuracidifex metallicus DSM 6482 = JCM 9184</name>
    <dbReference type="NCBI Taxonomy" id="523847"/>
    <lineage>
        <taxon>Archaea</taxon>
        <taxon>Thermoproteota</taxon>
        <taxon>Thermoprotei</taxon>
        <taxon>Sulfolobales</taxon>
        <taxon>Sulfolobaceae</taxon>
        <taxon>Sulfuracidifex</taxon>
    </lineage>
</organism>
<reference evidence="1 2" key="1">
    <citation type="submission" date="2019-10" db="EMBL/GenBank/DDBJ databases">
        <title>Sequencing and Assembly of Multiple Reported Metal-Biooxidizing Members of the Extremely Thermoacidophilic Archaeal Family Sulfolobaceae.</title>
        <authorList>
            <person name="Counts J.A."/>
            <person name="Kelly R.M."/>
        </authorList>
    </citation>
    <scope>NUCLEOTIDE SEQUENCE [LARGE SCALE GENOMIC DNA]</scope>
    <source>
        <strain evidence="1 2">DSM 6482</strain>
    </source>
</reference>
<dbReference type="EMBL" id="WGGD01000005">
    <property type="protein sequence ID" value="MUN28385.1"/>
    <property type="molecule type" value="Genomic_DNA"/>
</dbReference>
<comment type="caution">
    <text evidence="1">The sequence shown here is derived from an EMBL/GenBank/DDBJ whole genome shotgun (WGS) entry which is preliminary data.</text>
</comment>
<dbReference type="Proteomes" id="UP000470772">
    <property type="component" value="Unassembled WGS sequence"/>
</dbReference>
<protein>
    <submittedName>
        <fullName evidence="1">Uncharacterized protein</fullName>
    </submittedName>
</protein>
<accession>A0A6A9QM96</accession>
<evidence type="ECO:0000313" key="2">
    <source>
        <dbReference type="Proteomes" id="UP000470772"/>
    </source>
</evidence>
<evidence type="ECO:0000313" key="1">
    <source>
        <dbReference type="EMBL" id="MUN28385.1"/>
    </source>
</evidence>
<keyword evidence="2" id="KW-1185">Reference proteome</keyword>
<dbReference type="RefSeq" id="WP_054838170.1">
    <property type="nucleotide sequence ID" value="NZ_BBBY01000005.1"/>
</dbReference>
<dbReference type="OrthoDB" id="33816at2157"/>
<dbReference type="AlphaFoldDB" id="A0A6A9QM96"/>
<sequence length="183" mass="21653">MKIGIEEIDKIIEKDRVVGFRFQDRKLMKIMYHRALVESAPVNLILLGERCRILEPYLLLSFSRILGKSLDGIKVKRAFKREDVFPTIESMYGNLIIVNPYVYGNVYDSLMRRREGKTFLFYLNEPLGLRAETSILDIEKIEKRNLFSIIVRKSPSYPNLRMTFPTRILYFRQEQGILKWVNL</sequence>